<evidence type="ECO:0000313" key="5">
    <source>
        <dbReference type="EMBL" id="WEW61652.1"/>
    </source>
</evidence>
<organism evidence="5 6">
    <name type="scientific">Emydomyces testavorans</name>
    <dbReference type="NCBI Taxonomy" id="2070801"/>
    <lineage>
        <taxon>Eukaryota</taxon>
        <taxon>Fungi</taxon>
        <taxon>Dikarya</taxon>
        <taxon>Ascomycota</taxon>
        <taxon>Pezizomycotina</taxon>
        <taxon>Eurotiomycetes</taxon>
        <taxon>Eurotiomycetidae</taxon>
        <taxon>Onygenales</taxon>
        <taxon>Nannizziopsiaceae</taxon>
        <taxon>Emydomyces</taxon>
    </lineage>
</organism>
<name>A0AAF0DN52_9EURO</name>
<feature type="repeat" description="ANK" evidence="3">
    <location>
        <begin position="103"/>
        <end position="135"/>
    </location>
</feature>
<dbReference type="InterPro" id="IPR002110">
    <property type="entry name" value="Ankyrin_rpt"/>
</dbReference>
<feature type="repeat" description="ANK" evidence="3">
    <location>
        <begin position="170"/>
        <end position="202"/>
    </location>
</feature>
<dbReference type="PANTHER" id="PTHR24171">
    <property type="entry name" value="ANKYRIN REPEAT DOMAIN-CONTAINING PROTEIN 39-RELATED"/>
    <property type="match status" value="1"/>
</dbReference>
<evidence type="ECO:0000256" key="3">
    <source>
        <dbReference type="PROSITE-ProRule" id="PRU00023"/>
    </source>
</evidence>
<feature type="repeat" description="ANK" evidence="3">
    <location>
        <begin position="136"/>
        <end position="160"/>
    </location>
</feature>
<dbReference type="Proteomes" id="UP001219355">
    <property type="component" value="Chromosome 5"/>
</dbReference>
<dbReference type="SUPFAM" id="SSF48403">
    <property type="entry name" value="Ankyrin repeat"/>
    <property type="match status" value="1"/>
</dbReference>
<proteinExistence type="predicted"/>
<evidence type="ECO:0000256" key="1">
    <source>
        <dbReference type="ARBA" id="ARBA00022737"/>
    </source>
</evidence>
<protein>
    <submittedName>
        <fullName evidence="5">Ankyrin-repeat protein</fullName>
    </submittedName>
</protein>
<dbReference type="GO" id="GO:0085020">
    <property type="term" value="P:protein K6-linked ubiquitination"/>
    <property type="evidence" value="ECO:0007669"/>
    <property type="project" value="TreeGrafter"/>
</dbReference>
<feature type="repeat" description="ANK" evidence="3">
    <location>
        <begin position="67"/>
        <end position="102"/>
    </location>
</feature>
<dbReference type="GO" id="GO:0004842">
    <property type="term" value="F:ubiquitin-protein transferase activity"/>
    <property type="evidence" value="ECO:0007669"/>
    <property type="project" value="TreeGrafter"/>
</dbReference>
<dbReference type="PANTHER" id="PTHR24171:SF8">
    <property type="entry name" value="BRCA1-ASSOCIATED RING DOMAIN PROTEIN 1"/>
    <property type="match status" value="1"/>
</dbReference>
<dbReference type="PROSITE" id="PS50297">
    <property type="entry name" value="ANK_REP_REGION"/>
    <property type="match status" value="4"/>
</dbReference>
<dbReference type="AlphaFoldDB" id="A0AAF0DN52"/>
<accession>A0AAF0DN52</accession>
<dbReference type="Pfam" id="PF12796">
    <property type="entry name" value="Ank_2"/>
    <property type="match status" value="2"/>
</dbReference>
<dbReference type="Gene3D" id="1.25.40.20">
    <property type="entry name" value="Ankyrin repeat-containing domain"/>
    <property type="match status" value="1"/>
</dbReference>
<evidence type="ECO:0000256" key="2">
    <source>
        <dbReference type="ARBA" id="ARBA00023043"/>
    </source>
</evidence>
<evidence type="ECO:0000313" key="6">
    <source>
        <dbReference type="Proteomes" id="UP001219355"/>
    </source>
</evidence>
<evidence type="ECO:0000256" key="4">
    <source>
        <dbReference type="SAM" id="MobiDB-lite"/>
    </source>
</evidence>
<keyword evidence="6" id="KW-1185">Reference proteome</keyword>
<keyword evidence="2 3" id="KW-0040">ANK repeat</keyword>
<dbReference type="InterPro" id="IPR036770">
    <property type="entry name" value="Ankyrin_rpt-contain_sf"/>
</dbReference>
<dbReference type="SMART" id="SM00248">
    <property type="entry name" value="ANK"/>
    <property type="match status" value="5"/>
</dbReference>
<keyword evidence="1" id="KW-0677">Repeat</keyword>
<feature type="region of interest" description="Disordered" evidence="4">
    <location>
        <begin position="198"/>
        <end position="242"/>
    </location>
</feature>
<dbReference type="EMBL" id="CP120631">
    <property type="protein sequence ID" value="WEW61652.1"/>
    <property type="molecule type" value="Genomic_DNA"/>
</dbReference>
<gene>
    <name evidence="5" type="primary">NAS6</name>
    <name evidence="5" type="ORF">PRK78_007144</name>
</gene>
<dbReference type="PROSITE" id="PS50088">
    <property type="entry name" value="ANK_REPEAT"/>
    <property type="match status" value="4"/>
</dbReference>
<sequence length="242" mass="25877">MDPEYHAKFAIHEATREGKSIANPKLAVLRDGDERLPIHWAAAYNQLPIARLLVSQKDFDPDVTDSSGWTPLMIAASLKDNEGDPMLQLLLQKGADVKIKSITGQNALHFAASKGNIGIVRTLLANKCSARVRDNRGQLALHRAAAIGSAPILNLLLQEGKSPLNGSDIDGLTPLHHAISEGHGEAALVLLRAGAEADKEDSEGRLPIDLAPDSRVYRNGQPRCSESMKKGGVVESAAPPAE</sequence>
<reference evidence="5" key="1">
    <citation type="submission" date="2023-03" db="EMBL/GenBank/DDBJ databases">
        <title>Emydomyces testavorans Genome Sequence.</title>
        <authorList>
            <person name="Hoyer L."/>
        </authorList>
    </citation>
    <scope>NUCLEOTIDE SEQUENCE</scope>
    <source>
        <strain evidence="5">16-2883</strain>
    </source>
</reference>